<organism evidence="6 7">
    <name type="scientific">Wandonia haliotis</name>
    <dbReference type="NCBI Taxonomy" id="574963"/>
    <lineage>
        <taxon>Bacteria</taxon>
        <taxon>Pseudomonadati</taxon>
        <taxon>Bacteroidota</taxon>
        <taxon>Flavobacteriia</taxon>
        <taxon>Flavobacteriales</taxon>
        <taxon>Crocinitomicaceae</taxon>
        <taxon>Wandonia</taxon>
    </lineage>
</organism>
<dbReference type="CDD" id="cd00075">
    <property type="entry name" value="HATPase"/>
    <property type="match status" value="1"/>
</dbReference>
<dbReference type="GO" id="GO:0016301">
    <property type="term" value="F:kinase activity"/>
    <property type="evidence" value="ECO:0007669"/>
    <property type="project" value="UniProtKB-KW"/>
</dbReference>
<dbReference type="PROSITE" id="PS50109">
    <property type="entry name" value="HIS_KIN"/>
    <property type="match status" value="1"/>
</dbReference>
<comment type="caution">
    <text evidence="6">The sequence shown here is derived from an EMBL/GenBank/DDBJ whole genome shotgun (WGS) entry which is preliminary data.</text>
</comment>
<dbReference type="Gene3D" id="3.30.565.10">
    <property type="entry name" value="Histidine kinase-like ATPase, C-terminal domain"/>
    <property type="match status" value="1"/>
</dbReference>
<dbReference type="InterPro" id="IPR004358">
    <property type="entry name" value="Sig_transdc_His_kin-like_C"/>
</dbReference>
<dbReference type="SUPFAM" id="SSF55874">
    <property type="entry name" value="ATPase domain of HSP90 chaperone/DNA topoisomerase II/histidine kinase"/>
    <property type="match status" value="1"/>
</dbReference>
<evidence type="ECO:0000313" key="6">
    <source>
        <dbReference type="EMBL" id="GAA0874221.1"/>
    </source>
</evidence>
<dbReference type="Gene3D" id="1.10.287.130">
    <property type="match status" value="1"/>
</dbReference>
<comment type="catalytic activity">
    <reaction evidence="1">
        <text>ATP + protein L-histidine = ADP + protein N-phospho-L-histidine.</text>
        <dbReference type="EC" id="2.7.13.3"/>
    </reaction>
</comment>
<dbReference type="InterPro" id="IPR003594">
    <property type="entry name" value="HATPase_dom"/>
</dbReference>
<evidence type="ECO:0000256" key="3">
    <source>
        <dbReference type="ARBA" id="ARBA00022553"/>
    </source>
</evidence>
<evidence type="ECO:0000313" key="7">
    <source>
        <dbReference type="Proteomes" id="UP001501126"/>
    </source>
</evidence>
<feature type="transmembrane region" description="Helical" evidence="4">
    <location>
        <begin position="7"/>
        <end position="27"/>
    </location>
</feature>
<keyword evidence="4" id="KW-0812">Transmembrane</keyword>
<dbReference type="Pfam" id="PF02518">
    <property type="entry name" value="HATPase_c"/>
    <property type="match status" value="1"/>
</dbReference>
<dbReference type="InterPro" id="IPR036097">
    <property type="entry name" value="HisK_dim/P_sf"/>
</dbReference>
<dbReference type="SUPFAM" id="SSF47384">
    <property type="entry name" value="Homodimeric domain of signal transducing histidine kinase"/>
    <property type="match status" value="1"/>
</dbReference>
<evidence type="ECO:0000259" key="5">
    <source>
        <dbReference type="PROSITE" id="PS50109"/>
    </source>
</evidence>
<protein>
    <recommendedName>
        <fullName evidence="2">histidine kinase</fullName>
        <ecNumber evidence="2">2.7.13.3</ecNumber>
    </recommendedName>
</protein>
<keyword evidence="6" id="KW-0418">Kinase</keyword>
<dbReference type="InterPro" id="IPR005467">
    <property type="entry name" value="His_kinase_dom"/>
</dbReference>
<dbReference type="InterPro" id="IPR036890">
    <property type="entry name" value="HATPase_C_sf"/>
</dbReference>
<evidence type="ECO:0000256" key="2">
    <source>
        <dbReference type="ARBA" id="ARBA00012438"/>
    </source>
</evidence>
<sequence>MDKRRQYFIIAVISIALLTLIALQFFWVKEAIGQEKKDFDEKTHTILERVALRHEKSEEYRKYRELLGQNFSGKYKDVLKQEFQNLMSVKEKVEIKDTIINIRGEELNYLIITGKAVDTITGIEVQHRVLARNVQEFHELISPENNYMSLDTTGRMMEWDVRAAQNLFKKSKYINELMVQAFREDLFMKSSERIDLHLLDSILQEELYLGELKTSYKYRVIDEKGEVLSVPDSLPNYSKALQKINHTAQLFPAELFHEPLYVEVFFPDQTTFLWKKIQGVAITAFLVVLLMIISYWIMYKTLLTQRNLSEMKSDFISNMTHEFKTPISTISLACEALKDADISKADPDATASFIGMIQEENKRLESLVENILQIAIIEKGELKINKEATEFNSLVHAVLNKVKLRVESLGGTLHNEVAIGSAMVNGDKFHLTNVVNNLLDNAIKYCDKQPDIRVITKTEGHHVILEIIDNGIGMKKEHLSKIFDKLYRIPTGNVHNVKGFGLGLSYVKSITDLHNGSIDVESQPGVGTTFRIKLELL</sequence>
<dbReference type="SMART" id="SM00388">
    <property type="entry name" value="HisKA"/>
    <property type="match status" value="1"/>
</dbReference>
<reference evidence="6 7" key="1">
    <citation type="journal article" date="2019" name="Int. J. Syst. Evol. Microbiol.">
        <title>The Global Catalogue of Microorganisms (GCM) 10K type strain sequencing project: providing services to taxonomists for standard genome sequencing and annotation.</title>
        <authorList>
            <consortium name="The Broad Institute Genomics Platform"/>
            <consortium name="The Broad Institute Genome Sequencing Center for Infectious Disease"/>
            <person name="Wu L."/>
            <person name="Ma J."/>
        </authorList>
    </citation>
    <scope>NUCLEOTIDE SEQUENCE [LARGE SCALE GENOMIC DNA]</scope>
    <source>
        <strain evidence="6 7">JCM 16083</strain>
    </source>
</reference>
<dbReference type="PANTHER" id="PTHR43547:SF2">
    <property type="entry name" value="HYBRID SIGNAL TRANSDUCTION HISTIDINE KINASE C"/>
    <property type="match status" value="1"/>
</dbReference>
<gene>
    <name evidence="6" type="ORF">GCM10009118_06290</name>
</gene>
<dbReference type="Pfam" id="PF00512">
    <property type="entry name" value="HisKA"/>
    <property type="match status" value="1"/>
</dbReference>
<keyword evidence="3" id="KW-0597">Phosphoprotein</keyword>
<keyword evidence="4" id="KW-0472">Membrane</keyword>
<dbReference type="PANTHER" id="PTHR43547">
    <property type="entry name" value="TWO-COMPONENT HISTIDINE KINASE"/>
    <property type="match status" value="1"/>
</dbReference>
<proteinExistence type="predicted"/>
<feature type="domain" description="Histidine kinase" evidence="5">
    <location>
        <begin position="318"/>
        <end position="537"/>
    </location>
</feature>
<evidence type="ECO:0000256" key="4">
    <source>
        <dbReference type="SAM" id="Phobius"/>
    </source>
</evidence>
<dbReference type="SMART" id="SM00387">
    <property type="entry name" value="HATPase_c"/>
    <property type="match status" value="1"/>
</dbReference>
<dbReference type="CDD" id="cd00082">
    <property type="entry name" value="HisKA"/>
    <property type="match status" value="1"/>
</dbReference>
<name>A0ABN1MLR7_9FLAO</name>
<dbReference type="InterPro" id="IPR003661">
    <property type="entry name" value="HisK_dim/P_dom"/>
</dbReference>
<feature type="transmembrane region" description="Helical" evidence="4">
    <location>
        <begin position="277"/>
        <end position="298"/>
    </location>
</feature>
<dbReference type="Proteomes" id="UP001501126">
    <property type="component" value="Unassembled WGS sequence"/>
</dbReference>
<dbReference type="PRINTS" id="PR00344">
    <property type="entry name" value="BCTRLSENSOR"/>
</dbReference>
<keyword evidence="7" id="KW-1185">Reference proteome</keyword>
<keyword evidence="4" id="KW-1133">Transmembrane helix</keyword>
<dbReference type="RefSeq" id="WP_343785055.1">
    <property type="nucleotide sequence ID" value="NZ_BAAAFH010000003.1"/>
</dbReference>
<accession>A0ABN1MLR7</accession>
<dbReference type="EC" id="2.7.13.3" evidence="2"/>
<dbReference type="EMBL" id="BAAAFH010000003">
    <property type="protein sequence ID" value="GAA0874221.1"/>
    <property type="molecule type" value="Genomic_DNA"/>
</dbReference>
<keyword evidence="6" id="KW-0808">Transferase</keyword>
<evidence type="ECO:0000256" key="1">
    <source>
        <dbReference type="ARBA" id="ARBA00000085"/>
    </source>
</evidence>